<protein>
    <recommendedName>
        <fullName evidence="5">Lipoprotein</fullName>
    </recommendedName>
</protein>
<evidence type="ECO:0000256" key="2">
    <source>
        <dbReference type="SAM" id="SignalP"/>
    </source>
</evidence>
<feature type="compositionally biased region" description="Low complexity" evidence="1">
    <location>
        <begin position="29"/>
        <end position="53"/>
    </location>
</feature>
<comment type="caution">
    <text evidence="3">The sequence shown here is derived from an EMBL/GenBank/DDBJ whole genome shotgun (WGS) entry which is preliminary data.</text>
</comment>
<accession>A0A2A9EZN6</accession>
<organism evidence="3 4">
    <name type="scientific">Isoptericola jiangsuensis</name>
    <dbReference type="NCBI Taxonomy" id="548579"/>
    <lineage>
        <taxon>Bacteria</taxon>
        <taxon>Bacillati</taxon>
        <taxon>Actinomycetota</taxon>
        <taxon>Actinomycetes</taxon>
        <taxon>Micrococcales</taxon>
        <taxon>Promicromonosporaceae</taxon>
        <taxon>Isoptericola</taxon>
    </lineage>
</organism>
<dbReference type="PROSITE" id="PS51257">
    <property type="entry name" value="PROKAR_LIPOPROTEIN"/>
    <property type="match status" value="1"/>
</dbReference>
<evidence type="ECO:0000313" key="4">
    <source>
        <dbReference type="Proteomes" id="UP000224130"/>
    </source>
</evidence>
<name>A0A2A9EZN6_9MICO</name>
<reference evidence="3 4" key="1">
    <citation type="submission" date="2017-10" db="EMBL/GenBank/DDBJ databases">
        <title>Sequencing the genomes of 1000 actinobacteria strains.</title>
        <authorList>
            <person name="Klenk H.-P."/>
        </authorList>
    </citation>
    <scope>NUCLEOTIDE SEQUENCE [LARGE SCALE GENOMIC DNA]</scope>
    <source>
        <strain evidence="3 4">DSM 21863</strain>
    </source>
</reference>
<evidence type="ECO:0000313" key="3">
    <source>
        <dbReference type="EMBL" id="PFG43772.1"/>
    </source>
</evidence>
<proteinExistence type="predicted"/>
<keyword evidence="2" id="KW-0732">Signal</keyword>
<sequence length="204" mass="21833">MRPRRLALAVGAVGLTVLFAACTDHAGPELPTPTATAPTASPEAASPTPTLSPEEAAKQENIAAAEERYEEYLVASDAVLTDPSEGNPLETIRPYIGSEEMVTWWTSVPQQFADQRLHQEGTSILVSTTLTGYEGDPLGDGTQVVTIEACVDFTDVTVVDADGNPAEASYTATTPVIQDVVLQRQPDDRWTIQEASTRQPFAEC</sequence>
<dbReference type="EMBL" id="PDJJ01000001">
    <property type="protein sequence ID" value="PFG43772.1"/>
    <property type="molecule type" value="Genomic_DNA"/>
</dbReference>
<feature type="region of interest" description="Disordered" evidence="1">
    <location>
        <begin position="29"/>
        <end position="58"/>
    </location>
</feature>
<dbReference type="RefSeq" id="WP_141538674.1">
    <property type="nucleotide sequence ID" value="NZ_PDJJ01000001.1"/>
</dbReference>
<dbReference type="OrthoDB" id="4829122at2"/>
<gene>
    <name evidence="3" type="ORF">ATJ88_2480</name>
</gene>
<dbReference type="AlphaFoldDB" id="A0A2A9EZN6"/>
<evidence type="ECO:0000256" key="1">
    <source>
        <dbReference type="SAM" id="MobiDB-lite"/>
    </source>
</evidence>
<feature type="signal peptide" evidence="2">
    <location>
        <begin position="1"/>
        <end position="26"/>
    </location>
</feature>
<dbReference type="Proteomes" id="UP000224130">
    <property type="component" value="Unassembled WGS sequence"/>
</dbReference>
<feature type="chain" id="PRO_5013129123" description="Lipoprotein" evidence="2">
    <location>
        <begin position="27"/>
        <end position="204"/>
    </location>
</feature>
<keyword evidence="4" id="KW-1185">Reference proteome</keyword>
<evidence type="ECO:0008006" key="5">
    <source>
        <dbReference type="Google" id="ProtNLM"/>
    </source>
</evidence>